<dbReference type="InterPro" id="IPR001853">
    <property type="entry name" value="DSBA-like_thioredoxin_dom"/>
</dbReference>
<comment type="caution">
    <text evidence="2">The sequence shown here is derived from an EMBL/GenBank/DDBJ whole genome shotgun (WGS) entry which is preliminary data.</text>
</comment>
<dbReference type="PANTHER" id="PTHR13887">
    <property type="entry name" value="GLUTATHIONE S-TRANSFERASE KAPPA"/>
    <property type="match status" value="1"/>
</dbReference>
<gene>
    <name evidence="2" type="ORF">GCM10007916_02580</name>
</gene>
<dbReference type="InterPro" id="IPR036249">
    <property type="entry name" value="Thioredoxin-like_sf"/>
</dbReference>
<accession>A0ABQ6DWS9</accession>
<reference evidence="3" key="1">
    <citation type="journal article" date="2019" name="Int. J. Syst. Evol. Microbiol.">
        <title>The Global Catalogue of Microorganisms (GCM) 10K type strain sequencing project: providing services to taxonomists for standard genome sequencing and annotation.</title>
        <authorList>
            <consortium name="The Broad Institute Genomics Platform"/>
            <consortium name="The Broad Institute Genome Sequencing Center for Infectious Disease"/>
            <person name="Wu L."/>
            <person name="Ma J."/>
        </authorList>
    </citation>
    <scope>NUCLEOTIDE SEQUENCE [LARGE SCALE GENOMIC DNA]</scope>
    <source>
        <strain evidence="3">NBRC 103166</strain>
    </source>
</reference>
<evidence type="ECO:0000259" key="1">
    <source>
        <dbReference type="Pfam" id="PF01323"/>
    </source>
</evidence>
<feature type="domain" description="DSBA-like thioredoxin" evidence="1">
    <location>
        <begin position="14"/>
        <end position="193"/>
    </location>
</feature>
<dbReference type="SUPFAM" id="SSF52833">
    <property type="entry name" value="Thioredoxin-like"/>
    <property type="match status" value="1"/>
</dbReference>
<protein>
    <submittedName>
        <fullName evidence="2">DsbA family protein</fullName>
    </submittedName>
</protein>
<organism evidence="2 3">
    <name type="scientific">Psychromonas marina</name>
    <dbReference type="NCBI Taxonomy" id="88364"/>
    <lineage>
        <taxon>Bacteria</taxon>
        <taxon>Pseudomonadati</taxon>
        <taxon>Pseudomonadota</taxon>
        <taxon>Gammaproteobacteria</taxon>
        <taxon>Alteromonadales</taxon>
        <taxon>Psychromonadaceae</taxon>
        <taxon>Psychromonas</taxon>
    </lineage>
</organism>
<evidence type="ECO:0000313" key="3">
    <source>
        <dbReference type="Proteomes" id="UP001157353"/>
    </source>
</evidence>
<dbReference type="CDD" id="cd03025">
    <property type="entry name" value="DsbA_FrnE_like"/>
    <property type="match status" value="1"/>
</dbReference>
<dbReference type="PANTHER" id="PTHR13887:SF54">
    <property type="entry name" value="DSBA FAMILY PROTEIN"/>
    <property type="match status" value="1"/>
</dbReference>
<dbReference type="Gene3D" id="3.40.30.10">
    <property type="entry name" value="Glutaredoxin"/>
    <property type="match status" value="1"/>
</dbReference>
<dbReference type="Gene3D" id="1.10.472.60">
    <property type="entry name" value="putative protein disulfide isomerase domain"/>
    <property type="match status" value="1"/>
</dbReference>
<dbReference type="Pfam" id="PF01323">
    <property type="entry name" value="DSBA"/>
    <property type="match status" value="1"/>
</dbReference>
<dbReference type="EMBL" id="BSPQ01000001">
    <property type="protein sequence ID" value="GLS89191.1"/>
    <property type="molecule type" value="Genomic_DNA"/>
</dbReference>
<dbReference type="Proteomes" id="UP001157353">
    <property type="component" value="Unassembled WGS sequence"/>
</dbReference>
<evidence type="ECO:0000313" key="2">
    <source>
        <dbReference type="EMBL" id="GLS89191.1"/>
    </source>
</evidence>
<sequence length="213" mass="24415">MSKSSLNKIQLYYVYDPMCSWCWGYRPTWLALKDALQTQLPEVEVSYLLGGLAADSDAPMPEDMQQFLAKTWHTIANQLGTQFNFDFWQDCQPRRSTYPACRACLIAREFGLEEQMKFAIQQAYYLQAKNPSDDSTLIALAGQLGINETEFSDKLLTSETQQKLMAEIELAHSLPIRGFPSLVMSINGKFHSIAIDYQHWENSFKEIKKAISY</sequence>
<proteinExistence type="predicted"/>
<dbReference type="RefSeq" id="WP_284202305.1">
    <property type="nucleotide sequence ID" value="NZ_BSPQ01000001.1"/>
</dbReference>
<name>A0ABQ6DWS9_9GAMM</name>
<keyword evidence="3" id="KW-1185">Reference proteome</keyword>